<feature type="transmembrane region" description="Helical" evidence="1">
    <location>
        <begin position="68"/>
        <end position="93"/>
    </location>
</feature>
<feature type="transmembrane region" description="Helical" evidence="1">
    <location>
        <begin position="21"/>
        <end position="44"/>
    </location>
</feature>
<dbReference type="RefSeq" id="WP_074642254.1">
    <property type="nucleotide sequence ID" value="NZ_FOFU01000003.1"/>
</dbReference>
<proteinExistence type="predicted"/>
<accession>A0A1H9EI24</accession>
<name>A0A1H9EI24_9SPIR</name>
<gene>
    <name evidence="2" type="ORF">SAMN04487977_103149</name>
</gene>
<evidence type="ECO:0000313" key="3">
    <source>
        <dbReference type="Proteomes" id="UP000182360"/>
    </source>
</evidence>
<keyword evidence="3" id="KW-1185">Reference proteome</keyword>
<feature type="transmembrane region" description="Helical" evidence="1">
    <location>
        <begin position="129"/>
        <end position="150"/>
    </location>
</feature>
<evidence type="ECO:0000256" key="1">
    <source>
        <dbReference type="SAM" id="Phobius"/>
    </source>
</evidence>
<keyword evidence="1" id="KW-1133">Transmembrane helix</keyword>
<dbReference type="Proteomes" id="UP000182360">
    <property type="component" value="Unassembled WGS sequence"/>
</dbReference>
<evidence type="ECO:0000313" key="2">
    <source>
        <dbReference type="EMBL" id="SEQ24668.1"/>
    </source>
</evidence>
<keyword evidence="1" id="KW-0812">Transmembrane</keyword>
<reference evidence="2 3" key="1">
    <citation type="submission" date="2016-10" db="EMBL/GenBank/DDBJ databases">
        <authorList>
            <person name="de Groot N.N."/>
        </authorList>
    </citation>
    <scope>NUCLEOTIDE SEQUENCE [LARGE SCALE GENOMIC DNA]</scope>
    <source>
        <strain evidence="2 3">B25</strain>
    </source>
</reference>
<dbReference type="AlphaFoldDB" id="A0A1H9EI24"/>
<keyword evidence="1" id="KW-0472">Membrane</keyword>
<dbReference type="EMBL" id="FOFU01000003">
    <property type="protein sequence ID" value="SEQ24668.1"/>
    <property type="molecule type" value="Genomic_DNA"/>
</dbReference>
<feature type="transmembrane region" description="Helical" evidence="1">
    <location>
        <begin position="105"/>
        <end position="123"/>
    </location>
</feature>
<protein>
    <submittedName>
        <fullName evidence="2">Uncharacterized protein</fullName>
    </submittedName>
</protein>
<sequence>MRLKKLTGLLNKRKNGICENAGFIGGSVTGILIGLFELYILLVYKDILKSSFEGQVSRYTGMSIDIDLLYIATIILTPLLVIIIHMLLGVLFGMSISKKLKDKKILILFTSIIIGIIFGFLTTSPISRLITVIIITITWLIFGLIQISLISRFEHKNEEQ</sequence>
<organism evidence="2 3">
    <name type="scientific">Treponema bryantii</name>
    <dbReference type="NCBI Taxonomy" id="163"/>
    <lineage>
        <taxon>Bacteria</taxon>
        <taxon>Pseudomonadati</taxon>
        <taxon>Spirochaetota</taxon>
        <taxon>Spirochaetia</taxon>
        <taxon>Spirochaetales</taxon>
        <taxon>Treponemataceae</taxon>
        <taxon>Treponema</taxon>
    </lineage>
</organism>